<evidence type="ECO:0000313" key="3">
    <source>
        <dbReference type="RefSeq" id="XP_022291745.1"/>
    </source>
</evidence>
<organism evidence="2 3">
    <name type="scientific">Crassostrea virginica</name>
    <name type="common">Eastern oyster</name>
    <dbReference type="NCBI Taxonomy" id="6565"/>
    <lineage>
        <taxon>Eukaryota</taxon>
        <taxon>Metazoa</taxon>
        <taxon>Spiralia</taxon>
        <taxon>Lophotrochozoa</taxon>
        <taxon>Mollusca</taxon>
        <taxon>Bivalvia</taxon>
        <taxon>Autobranchia</taxon>
        <taxon>Pteriomorphia</taxon>
        <taxon>Ostreida</taxon>
        <taxon>Ostreoidea</taxon>
        <taxon>Ostreidae</taxon>
        <taxon>Crassostrea</taxon>
    </lineage>
</organism>
<dbReference type="Proteomes" id="UP000694844">
    <property type="component" value="Chromosome 7"/>
</dbReference>
<dbReference type="InterPro" id="IPR020090">
    <property type="entry name" value="PTN/MK_C_dom"/>
</dbReference>
<dbReference type="Gene3D" id="2.30.90.10">
    <property type="entry name" value="Heparin-binding Growth Factor, Midkine, Chain A- C-terminal Domain"/>
    <property type="match status" value="2"/>
</dbReference>
<name>A0A8B8AKP0_CRAVI</name>
<feature type="domain" description="Pleiotrophin/Midkine C-terminal" evidence="1">
    <location>
        <begin position="76"/>
        <end position="121"/>
    </location>
</feature>
<feature type="domain" description="Pleiotrophin/Midkine C-terminal" evidence="1">
    <location>
        <begin position="26"/>
        <end position="73"/>
    </location>
</feature>
<dbReference type="AlphaFoldDB" id="A0A8B8AKP0"/>
<proteinExistence type="predicted"/>
<dbReference type="InterPro" id="IPR038130">
    <property type="entry name" value="PTN/MK_C_dom_sf"/>
</dbReference>
<keyword evidence="2" id="KW-1185">Reference proteome</keyword>
<dbReference type="GeneID" id="111103039"/>
<reference evidence="3" key="1">
    <citation type="submission" date="2025-08" db="UniProtKB">
        <authorList>
            <consortium name="RefSeq"/>
        </authorList>
    </citation>
    <scope>IDENTIFICATION</scope>
    <source>
        <tissue evidence="3">Whole sample</tissue>
    </source>
</reference>
<dbReference type="RefSeq" id="XP_022291745.1">
    <property type="nucleotide sequence ID" value="XM_022436037.1"/>
</dbReference>
<dbReference type="Pfam" id="PF01091">
    <property type="entry name" value="PTN_MK_C"/>
    <property type="match status" value="2"/>
</dbReference>
<evidence type="ECO:0000259" key="1">
    <source>
        <dbReference type="Pfam" id="PF01091"/>
    </source>
</evidence>
<dbReference type="KEGG" id="cvn:111103039"/>
<dbReference type="GO" id="GO:0008083">
    <property type="term" value="F:growth factor activity"/>
    <property type="evidence" value="ECO:0007669"/>
    <property type="project" value="InterPro"/>
</dbReference>
<protein>
    <submittedName>
        <fullName evidence="3">Uncharacterized protein LOC111103039</fullName>
    </submittedName>
</protein>
<dbReference type="PANTHER" id="PTHR21050:SF1">
    <property type="entry name" value="MIDKINE AND PLEIOTROPHIN 1, ISOFORM A-RELATED"/>
    <property type="match status" value="1"/>
</dbReference>
<dbReference type="GO" id="GO:0048332">
    <property type="term" value="P:mesoderm morphogenesis"/>
    <property type="evidence" value="ECO:0007669"/>
    <property type="project" value="TreeGrafter"/>
</dbReference>
<evidence type="ECO:0000313" key="2">
    <source>
        <dbReference type="Proteomes" id="UP000694844"/>
    </source>
</evidence>
<dbReference type="GO" id="GO:0008201">
    <property type="term" value="F:heparin binding"/>
    <property type="evidence" value="ECO:0007669"/>
    <property type="project" value="TreeGrafter"/>
</dbReference>
<gene>
    <name evidence="3" type="primary">LOC111103039</name>
</gene>
<dbReference type="GO" id="GO:0005576">
    <property type="term" value="C:extracellular region"/>
    <property type="evidence" value="ECO:0007669"/>
    <property type="project" value="TreeGrafter"/>
</dbReference>
<dbReference type="OrthoDB" id="10024128at2759"/>
<dbReference type="PANTHER" id="PTHR21050">
    <property type="entry name" value="MIDKINE AND PLEIOTROPHIN 1, ISOFORM A-RELATED"/>
    <property type="match status" value="1"/>
</dbReference>
<accession>A0A8B8AKP0</accession>
<sequence>MAKILTLTSGDPSCPPTKVMRKSCRKSCQYRRSKWGRCDPSTGLRERQDRIKPNSARFCAQYRTLTKKCKRSKRRNSCKYNVGDWGPCDVVTNKRTKVLTLVRGNAIRCKPTREIKRLCSRPDGKERCFFGQWRDWEGCLNGVQKKQREVLQGGDDCQKRAVRTRAC</sequence>